<keyword evidence="7" id="KW-0325">Glycoprotein</keyword>
<evidence type="ECO:0000313" key="11">
    <source>
        <dbReference type="EMBL" id="CED82325.1"/>
    </source>
</evidence>
<dbReference type="InterPro" id="IPR007657">
    <property type="entry name" value="Glycosyltransferase_61"/>
</dbReference>
<sequence>MLLSNIKPRNDYGTWTPKTTSRAKIAGMYKRIISTFYPTVIIFLVYYFISTLFPTVVPQLRFDPSNEISPKEFQRDTVAPDHTHSSPTIPLPISRKTSAIAAKPLKKDHQNGLWQDMEYADDTSSPGGVVGYTVFNNLYTANGTLFAVTSDASSLPPVSTFLSQDLNGPADEKLFRIITPGMARELFGKRVIRLDGDSVFFADAAPDSFLAHYYHFVVECFSGAWKALISVSDKPLEEMNTPRRMIIARDPKWRDGPNLNAWFMNVILPDAIIEDEPMWLDRAKSGQAYVFERVVIVDRWAAHRHSSAVNKWNKMNAEVYDLKGPLNWFEPLRQSLKHSLQISEDQVSEKPVITYINRQKSKRRALKPASHDELLISLMEIQSEGLADVYDAQMETMSKQEQFALATRTNIMIGVHGNGLSHLMWMPRGSDVIEIFTPQGFTRDYEIITPALGHNHHVIWNDTIEAEESWRAKGHTSFPDDFQGTMIPVSGPLIKNLIKRIIADKYSRKSSLAEHDKLSMEIH</sequence>
<keyword evidence="4 9" id="KW-0812">Transmembrane</keyword>
<evidence type="ECO:0000256" key="9">
    <source>
        <dbReference type="SAM" id="Phobius"/>
    </source>
</evidence>
<comment type="subcellular location">
    <subcellularLocation>
        <location evidence="1">Membrane</location>
        <topology evidence="1">Single-pass membrane protein</topology>
    </subcellularLocation>
</comment>
<feature type="region of interest" description="Disordered" evidence="8">
    <location>
        <begin position="72"/>
        <end position="92"/>
    </location>
</feature>
<dbReference type="GO" id="GO:0005783">
    <property type="term" value="C:endoplasmic reticulum"/>
    <property type="evidence" value="ECO:0007669"/>
    <property type="project" value="TreeGrafter"/>
</dbReference>
<evidence type="ECO:0000256" key="4">
    <source>
        <dbReference type="ARBA" id="ARBA00022692"/>
    </source>
</evidence>
<keyword evidence="3" id="KW-0808">Transferase</keyword>
<keyword evidence="2" id="KW-0328">Glycosyltransferase</keyword>
<evidence type="ECO:0000256" key="1">
    <source>
        <dbReference type="ARBA" id="ARBA00004167"/>
    </source>
</evidence>
<organism evidence="11">
    <name type="scientific">Phaffia rhodozyma</name>
    <name type="common">Yeast</name>
    <name type="synonym">Xanthophyllomyces dendrorhous</name>
    <dbReference type="NCBI Taxonomy" id="264483"/>
    <lineage>
        <taxon>Eukaryota</taxon>
        <taxon>Fungi</taxon>
        <taxon>Dikarya</taxon>
        <taxon>Basidiomycota</taxon>
        <taxon>Agaricomycotina</taxon>
        <taxon>Tremellomycetes</taxon>
        <taxon>Cystofilobasidiales</taxon>
        <taxon>Mrakiaceae</taxon>
        <taxon>Phaffia</taxon>
    </lineage>
</organism>
<dbReference type="PANTHER" id="PTHR20961">
    <property type="entry name" value="GLYCOSYLTRANSFERASE"/>
    <property type="match status" value="1"/>
</dbReference>
<feature type="compositionally biased region" description="Basic and acidic residues" evidence="8">
    <location>
        <begin position="72"/>
        <end position="84"/>
    </location>
</feature>
<feature type="transmembrane region" description="Helical" evidence="9">
    <location>
        <begin position="32"/>
        <end position="49"/>
    </location>
</feature>
<reference evidence="11" key="1">
    <citation type="submission" date="2014-08" db="EMBL/GenBank/DDBJ databases">
        <authorList>
            <person name="Sharma Rahul"/>
            <person name="Thines Marco"/>
        </authorList>
    </citation>
    <scope>NUCLEOTIDE SEQUENCE</scope>
</reference>
<keyword evidence="5 9" id="KW-1133">Transmembrane helix</keyword>
<keyword evidence="6 9" id="KW-0472">Membrane</keyword>
<proteinExistence type="predicted"/>
<dbReference type="GO" id="GO:0097363">
    <property type="term" value="F:protein O-acetylglucosaminyltransferase activity"/>
    <property type="evidence" value="ECO:0007669"/>
    <property type="project" value="TreeGrafter"/>
</dbReference>
<evidence type="ECO:0000256" key="8">
    <source>
        <dbReference type="SAM" id="MobiDB-lite"/>
    </source>
</evidence>
<dbReference type="EMBL" id="LN483124">
    <property type="protein sequence ID" value="CED82325.1"/>
    <property type="molecule type" value="Genomic_DNA"/>
</dbReference>
<evidence type="ECO:0000259" key="10">
    <source>
        <dbReference type="Pfam" id="PF04577"/>
    </source>
</evidence>
<dbReference type="AlphaFoldDB" id="A0A0F7SPD3"/>
<evidence type="ECO:0000256" key="7">
    <source>
        <dbReference type="ARBA" id="ARBA00023180"/>
    </source>
</evidence>
<dbReference type="GO" id="GO:0035269">
    <property type="term" value="P:protein O-linked glycosylation via mannose"/>
    <property type="evidence" value="ECO:0007669"/>
    <property type="project" value="TreeGrafter"/>
</dbReference>
<evidence type="ECO:0000256" key="2">
    <source>
        <dbReference type="ARBA" id="ARBA00022676"/>
    </source>
</evidence>
<dbReference type="GO" id="GO:0016020">
    <property type="term" value="C:membrane"/>
    <property type="evidence" value="ECO:0007669"/>
    <property type="project" value="UniProtKB-SubCell"/>
</dbReference>
<protein>
    <submittedName>
        <fullName evidence="11">Uncharacterized conserved protein</fullName>
    </submittedName>
</protein>
<evidence type="ECO:0000256" key="3">
    <source>
        <dbReference type="ARBA" id="ARBA00022679"/>
    </source>
</evidence>
<evidence type="ECO:0000256" key="5">
    <source>
        <dbReference type="ARBA" id="ARBA00022989"/>
    </source>
</evidence>
<name>A0A0F7SPD3_PHARH</name>
<dbReference type="PANTHER" id="PTHR20961:SF38">
    <property type="entry name" value="PROTEIN O-LINKED-MANNOSE BETA-1,4-N-ACETYLGLUCOSAMINYLTRANSFERASE 2"/>
    <property type="match status" value="1"/>
</dbReference>
<accession>A0A0F7SPD3</accession>
<feature type="domain" description="Glycosyltransferase 61 catalytic" evidence="10">
    <location>
        <begin position="213"/>
        <end position="433"/>
    </location>
</feature>
<dbReference type="InterPro" id="IPR049625">
    <property type="entry name" value="Glyco_transf_61_cat"/>
</dbReference>
<evidence type="ECO:0000256" key="6">
    <source>
        <dbReference type="ARBA" id="ARBA00023136"/>
    </source>
</evidence>
<dbReference type="Pfam" id="PF04577">
    <property type="entry name" value="Glyco_transf_61"/>
    <property type="match status" value="1"/>
</dbReference>